<dbReference type="InterPro" id="IPR052189">
    <property type="entry name" value="L-asp_N-monooxygenase_NS-form"/>
</dbReference>
<dbReference type="SUPFAM" id="SSF51905">
    <property type="entry name" value="FAD/NAD(P)-binding domain"/>
    <property type="match status" value="1"/>
</dbReference>
<protein>
    <submittedName>
        <fullName evidence="2">Lycopene cyclase</fullName>
    </submittedName>
</protein>
<proteinExistence type="predicted"/>
<dbReference type="STRING" id="909626.AQJ91_12275"/>
<evidence type="ECO:0000313" key="3">
    <source>
        <dbReference type="Proteomes" id="UP000053260"/>
    </source>
</evidence>
<keyword evidence="3" id="KW-1185">Reference proteome</keyword>
<comment type="caution">
    <text evidence="2">The sequence shown here is derived from an EMBL/GenBank/DDBJ whole genome shotgun (WGS) entry which is preliminary data.</text>
</comment>
<dbReference type="InterPro" id="IPR038732">
    <property type="entry name" value="HpyO/CreE_NAD-binding"/>
</dbReference>
<accession>A0A101V1R3</accession>
<reference evidence="2 3" key="1">
    <citation type="submission" date="2015-10" db="EMBL/GenBank/DDBJ databases">
        <title>Draft genome sequence of Streptomyces sp. RV15, isolated from a marine sponge.</title>
        <authorList>
            <person name="Ruckert C."/>
            <person name="Abdelmohsen U.R."/>
            <person name="Winkler A."/>
            <person name="Hentschel U."/>
            <person name="Kalinowski J."/>
            <person name="Kampfer P."/>
            <person name="Glaeser S."/>
        </authorList>
    </citation>
    <scope>NUCLEOTIDE SEQUENCE [LARGE SCALE GENOMIC DNA]</scope>
    <source>
        <strain evidence="2 3">RV15</strain>
    </source>
</reference>
<dbReference type="Gene3D" id="3.50.50.60">
    <property type="entry name" value="FAD/NAD(P)-binding domain"/>
    <property type="match status" value="1"/>
</dbReference>
<dbReference type="Pfam" id="PF13454">
    <property type="entry name" value="NAD_binding_9"/>
    <property type="match status" value="1"/>
</dbReference>
<sequence>MVGAGAAGAAVAVQLCETAARRGSQLDIFLVDPAPEAGRGTAYSTQDPRHRLNVPAGNMSCYPDDPGHFVRWLCRHGEPGATAADFVPRHRYGSYLADTLGRAIIAAHRTVRVRRLRTRAVGLAWQDGTAAVALADGTTVSTDAVVLATGPHAPGTGWAPDGLRGSERLVADPWAPGALEEILADGCPTDILLVGTGLTAVDVALTADRLGHTVHAVSPSGRLPQAHAVAPPPALAPEPLRGLSLNGLRTAVLRHIGRAVRAHGDWRPGLDGLRPVTAALWASLTSDERAEFIRRDGSLWNNHRHRMPPVTAEAVDRMRRMRRLRLYAGRVTAARTRADGSLAVRLSRTDGGAPHDLSVGWVVNCTGSVPHAVDTADPLWQSLLDSGAAVRGPLGMGVATDDGRLVGTGGRAHLPLWTLGAPRRGELWETTAMPEIRVQAAAVAESLLAHLGVPPAPAPRTRRPPSDLSGYPLHTHAAAASAYRSGVARLLKVKAGTETALRRAVALDPGFGLAHAVLALIGHEFTAGTDVCRSLADAQRSVRERGSDHERSFVDVVSRRVQGTPEEGDAALLRHLARYPGDALALAVAVPTIAFSGVRDLDGTGAADIVERTAAAHSGGWFHTSLLAFLRQEQGRYDEAGQLAERALAVEPASGHAMHALTHVHYECGHHTSGVARIDRWLGSHGRGAAHRAHFSWHAALHELVLGNSDAVHARFIAQLSPTKVSGIRALVDSCSLLWRARVTDSWPGPIPVDEVLRTVPTDALERPVTPFTALHAAVAHLAAGDVPALHRLRGHALGADLVQREVIAPLCEAFSHLVMADWDEAIPGIEQVLPTLRTVGGSAAQREIVEETLLYALVSAGRCEEAATVLTRRLDRRDSAARRLTTREAARL</sequence>
<dbReference type="PANTHER" id="PTHR40254">
    <property type="entry name" value="BLR0577 PROTEIN"/>
    <property type="match status" value="1"/>
</dbReference>
<dbReference type="InterPro" id="IPR011990">
    <property type="entry name" value="TPR-like_helical_dom_sf"/>
</dbReference>
<evidence type="ECO:0000259" key="1">
    <source>
        <dbReference type="Pfam" id="PF13454"/>
    </source>
</evidence>
<dbReference type="Proteomes" id="UP000053260">
    <property type="component" value="Unassembled WGS sequence"/>
</dbReference>
<organism evidence="2 3">
    <name type="scientific">Streptomyces dysideae</name>
    <dbReference type="NCBI Taxonomy" id="909626"/>
    <lineage>
        <taxon>Bacteria</taxon>
        <taxon>Bacillati</taxon>
        <taxon>Actinomycetota</taxon>
        <taxon>Actinomycetes</taxon>
        <taxon>Kitasatosporales</taxon>
        <taxon>Streptomycetaceae</taxon>
        <taxon>Streptomyces</taxon>
    </lineage>
</organism>
<dbReference type="InterPro" id="IPR036188">
    <property type="entry name" value="FAD/NAD-bd_sf"/>
</dbReference>
<dbReference type="Gene3D" id="1.25.40.10">
    <property type="entry name" value="Tetratricopeptide repeat domain"/>
    <property type="match status" value="1"/>
</dbReference>
<dbReference type="AlphaFoldDB" id="A0A101V1R3"/>
<gene>
    <name evidence="2" type="ORF">AQJ91_12275</name>
</gene>
<dbReference type="SUPFAM" id="SSF48452">
    <property type="entry name" value="TPR-like"/>
    <property type="match status" value="1"/>
</dbReference>
<dbReference type="PANTHER" id="PTHR40254:SF1">
    <property type="entry name" value="BLR0577 PROTEIN"/>
    <property type="match status" value="1"/>
</dbReference>
<evidence type="ECO:0000313" key="2">
    <source>
        <dbReference type="EMBL" id="KUO20868.1"/>
    </source>
</evidence>
<dbReference type="EMBL" id="LMXB01000031">
    <property type="protein sequence ID" value="KUO20868.1"/>
    <property type="molecule type" value="Genomic_DNA"/>
</dbReference>
<name>A0A101V1R3_9ACTN</name>
<feature type="domain" description="FAD-dependent urate hydroxylase HpyO/Asp monooxygenase CreE-like FAD/NAD(P)-binding" evidence="1">
    <location>
        <begin position="2"/>
        <end position="150"/>
    </location>
</feature>